<feature type="transmembrane region" description="Helical" evidence="2">
    <location>
        <begin position="12"/>
        <end position="32"/>
    </location>
</feature>
<reference evidence="3" key="1">
    <citation type="submission" date="2023-04" db="EMBL/GenBank/DDBJ databases">
        <title>Chromosome-level genome of Chaenocephalus aceratus.</title>
        <authorList>
            <person name="Park H."/>
        </authorList>
    </citation>
    <scope>NUCLEOTIDE SEQUENCE</scope>
    <source>
        <strain evidence="3">DE</strain>
        <tissue evidence="3">Muscle</tissue>
    </source>
</reference>
<dbReference type="Proteomes" id="UP001228049">
    <property type="component" value="Unassembled WGS sequence"/>
</dbReference>
<proteinExistence type="predicted"/>
<keyword evidence="4" id="KW-1185">Reference proteome</keyword>
<accession>A0AAD9BSR9</accession>
<evidence type="ECO:0000313" key="4">
    <source>
        <dbReference type="Proteomes" id="UP001228049"/>
    </source>
</evidence>
<keyword evidence="2" id="KW-0812">Transmembrane</keyword>
<evidence type="ECO:0000256" key="2">
    <source>
        <dbReference type="SAM" id="Phobius"/>
    </source>
</evidence>
<sequence length="175" mass="20079">MAARVVAAAHGSPFLCYLLYVYICCMTAFAYANIRYNRQELLDIGFQHKLPVLREFQRNHNIPDEVARSPGSPWIVVGPGRRHRRQRERKQKRGCRSGLLLRQRNQPHKPPLPSMYLTNARSIVHKTDDLELQLAGNTYALDSAFRSGDRALYSAARADLRRGITKAKTDYIKKD</sequence>
<gene>
    <name evidence="3" type="ORF">KUDE01_013967</name>
</gene>
<protein>
    <submittedName>
        <fullName evidence="3">Ribose-phosphate pyrophosphokinase</fullName>
    </submittedName>
</protein>
<dbReference type="AlphaFoldDB" id="A0AAD9BSR9"/>
<feature type="compositionally biased region" description="Basic residues" evidence="1">
    <location>
        <begin position="80"/>
        <end position="95"/>
    </location>
</feature>
<name>A0AAD9BSR9_DISEL</name>
<keyword evidence="2" id="KW-1133">Transmembrane helix</keyword>
<evidence type="ECO:0000256" key="1">
    <source>
        <dbReference type="SAM" id="MobiDB-lite"/>
    </source>
</evidence>
<keyword evidence="2" id="KW-0472">Membrane</keyword>
<organism evidence="3 4">
    <name type="scientific">Dissostichus eleginoides</name>
    <name type="common">Patagonian toothfish</name>
    <name type="synonym">Dissostichus amissus</name>
    <dbReference type="NCBI Taxonomy" id="100907"/>
    <lineage>
        <taxon>Eukaryota</taxon>
        <taxon>Metazoa</taxon>
        <taxon>Chordata</taxon>
        <taxon>Craniata</taxon>
        <taxon>Vertebrata</taxon>
        <taxon>Euteleostomi</taxon>
        <taxon>Actinopterygii</taxon>
        <taxon>Neopterygii</taxon>
        <taxon>Teleostei</taxon>
        <taxon>Neoteleostei</taxon>
        <taxon>Acanthomorphata</taxon>
        <taxon>Eupercaria</taxon>
        <taxon>Perciformes</taxon>
        <taxon>Notothenioidei</taxon>
        <taxon>Nototheniidae</taxon>
        <taxon>Dissostichus</taxon>
    </lineage>
</organism>
<evidence type="ECO:0000313" key="3">
    <source>
        <dbReference type="EMBL" id="KAK1889290.1"/>
    </source>
</evidence>
<dbReference type="EMBL" id="JASDAP010000017">
    <property type="protein sequence ID" value="KAK1889290.1"/>
    <property type="molecule type" value="Genomic_DNA"/>
</dbReference>
<comment type="caution">
    <text evidence="3">The sequence shown here is derived from an EMBL/GenBank/DDBJ whole genome shotgun (WGS) entry which is preliminary data.</text>
</comment>
<feature type="region of interest" description="Disordered" evidence="1">
    <location>
        <begin position="80"/>
        <end position="111"/>
    </location>
</feature>